<feature type="region of interest" description="Disordered" evidence="5">
    <location>
        <begin position="388"/>
        <end position="433"/>
    </location>
</feature>
<dbReference type="InParanoid" id="A0A067Q487"/>
<reference evidence="8" key="1">
    <citation type="journal article" date="2014" name="Proc. Natl. Acad. Sci. U.S.A.">
        <title>Extensive sampling of basidiomycete genomes demonstrates inadequacy of the white-rot/brown-rot paradigm for wood decay fungi.</title>
        <authorList>
            <person name="Riley R."/>
            <person name="Salamov A.A."/>
            <person name="Brown D.W."/>
            <person name="Nagy L.G."/>
            <person name="Floudas D."/>
            <person name="Held B.W."/>
            <person name="Levasseur A."/>
            <person name="Lombard V."/>
            <person name="Morin E."/>
            <person name="Otillar R."/>
            <person name="Lindquist E.A."/>
            <person name="Sun H."/>
            <person name="LaButti K.M."/>
            <person name="Schmutz J."/>
            <person name="Jabbour D."/>
            <person name="Luo H."/>
            <person name="Baker S.E."/>
            <person name="Pisabarro A.G."/>
            <person name="Walton J.D."/>
            <person name="Blanchette R.A."/>
            <person name="Henrissat B."/>
            <person name="Martin F."/>
            <person name="Cullen D."/>
            <person name="Hibbett D.S."/>
            <person name="Grigoriev I.V."/>
        </authorList>
    </citation>
    <scope>NUCLEOTIDE SEQUENCE [LARGE SCALE GENOMIC DNA]</scope>
    <source>
        <strain evidence="8">MUCL 33604</strain>
    </source>
</reference>
<evidence type="ECO:0000313" key="7">
    <source>
        <dbReference type="EMBL" id="KDQ57401.1"/>
    </source>
</evidence>
<organism evidence="7 8">
    <name type="scientific">Jaapia argillacea MUCL 33604</name>
    <dbReference type="NCBI Taxonomy" id="933084"/>
    <lineage>
        <taxon>Eukaryota</taxon>
        <taxon>Fungi</taxon>
        <taxon>Dikarya</taxon>
        <taxon>Basidiomycota</taxon>
        <taxon>Agaricomycotina</taxon>
        <taxon>Agaricomycetes</taxon>
        <taxon>Agaricomycetidae</taxon>
        <taxon>Jaapiales</taxon>
        <taxon>Jaapiaceae</taxon>
        <taxon>Jaapia</taxon>
    </lineage>
</organism>
<proteinExistence type="predicted"/>
<gene>
    <name evidence="7" type="ORF">JAAARDRAFT_193735</name>
</gene>
<keyword evidence="4 6" id="KW-0472">Membrane</keyword>
<dbReference type="CDD" id="cd00637">
    <property type="entry name" value="7tm_classA_rhodopsin-like"/>
    <property type="match status" value="1"/>
</dbReference>
<evidence type="ECO:0000256" key="5">
    <source>
        <dbReference type="SAM" id="MobiDB-lite"/>
    </source>
</evidence>
<evidence type="ECO:0000313" key="8">
    <source>
        <dbReference type="Proteomes" id="UP000027265"/>
    </source>
</evidence>
<keyword evidence="3 6" id="KW-1133">Transmembrane helix</keyword>
<feature type="transmembrane region" description="Helical" evidence="6">
    <location>
        <begin position="271"/>
        <end position="290"/>
    </location>
</feature>
<feature type="transmembrane region" description="Helical" evidence="6">
    <location>
        <begin position="93"/>
        <end position="117"/>
    </location>
</feature>
<dbReference type="GO" id="GO:0005886">
    <property type="term" value="C:plasma membrane"/>
    <property type="evidence" value="ECO:0007669"/>
    <property type="project" value="TreeGrafter"/>
</dbReference>
<dbReference type="PANTHER" id="PTHR23112:SF37">
    <property type="entry name" value="G PROTEIN-COUPLED RECEPTOR GPR1"/>
    <property type="match status" value="1"/>
</dbReference>
<feature type="transmembrane region" description="Helical" evidence="6">
    <location>
        <begin position="310"/>
        <end position="329"/>
    </location>
</feature>
<feature type="transmembrane region" description="Helical" evidence="6">
    <location>
        <begin position="213"/>
        <end position="232"/>
    </location>
</feature>
<feature type="transmembrane region" description="Helical" evidence="6">
    <location>
        <begin position="163"/>
        <end position="182"/>
    </location>
</feature>
<accession>A0A067Q487</accession>
<evidence type="ECO:0000256" key="2">
    <source>
        <dbReference type="ARBA" id="ARBA00022692"/>
    </source>
</evidence>
<dbReference type="GO" id="GO:0007189">
    <property type="term" value="P:adenylate cyclase-activating G protein-coupled receptor signaling pathway"/>
    <property type="evidence" value="ECO:0007669"/>
    <property type="project" value="TreeGrafter"/>
</dbReference>
<dbReference type="GO" id="GO:0004930">
    <property type="term" value="F:G protein-coupled receptor activity"/>
    <property type="evidence" value="ECO:0007669"/>
    <property type="project" value="TreeGrafter"/>
</dbReference>
<protein>
    <recommendedName>
        <fullName evidence="9">Glucose receptor Git3 N-terminal domain-containing protein</fullName>
    </recommendedName>
</protein>
<feature type="transmembrane region" description="Helical" evidence="6">
    <location>
        <begin position="61"/>
        <end position="81"/>
    </location>
</feature>
<evidence type="ECO:0000256" key="4">
    <source>
        <dbReference type="ARBA" id="ARBA00023136"/>
    </source>
</evidence>
<dbReference type="STRING" id="933084.A0A067Q487"/>
<evidence type="ECO:0000256" key="1">
    <source>
        <dbReference type="ARBA" id="ARBA00004141"/>
    </source>
</evidence>
<dbReference type="PANTHER" id="PTHR23112">
    <property type="entry name" value="G PROTEIN-COUPLED RECEPTOR 157-RELATED"/>
    <property type="match status" value="1"/>
</dbReference>
<dbReference type="HOGENOM" id="CLU_027149_0_1_1"/>
<keyword evidence="8" id="KW-1185">Reference proteome</keyword>
<evidence type="ECO:0000256" key="6">
    <source>
        <dbReference type="SAM" id="Phobius"/>
    </source>
</evidence>
<keyword evidence="2 6" id="KW-0812">Transmembrane</keyword>
<dbReference type="Gene3D" id="1.20.1070.10">
    <property type="entry name" value="Rhodopsin 7-helix transmembrane proteins"/>
    <property type="match status" value="1"/>
</dbReference>
<dbReference type="Proteomes" id="UP000027265">
    <property type="component" value="Unassembled WGS sequence"/>
</dbReference>
<dbReference type="OrthoDB" id="100006at2759"/>
<evidence type="ECO:0000256" key="3">
    <source>
        <dbReference type="ARBA" id="ARBA00022989"/>
    </source>
</evidence>
<dbReference type="AlphaFoldDB" id="A0A067Q487"/>
<evidence type="ECO:0008006" key="9">
    <source>
        <dbReference type="Google" id="ProtNLM"/>
    </source>
</evidence>
<name>A0A067Q487_9AGAM</name>
<feature type="compositionally biased region" description="Polar residues" evidence="5">
    <location>
        <begin position="398"/>
        <end position="415"/>
    </location>
</feature>
<comment type="subcellular location">
    <subcellularLocation>
        <location evidence="1">Membrane</location>
        <topology evidence="1">Multi-pass membrane protein</topology>
    </subcellularLocation>
</comment>
<dbReference type="EMBL" id="KL197719">
    <property type="protein sequence ID" value="KDQ57401.1"/>
    <property type="molecule type" value="Genomic_DNA"/>
</dbReference>
<sequence>MLDCTSLGLNNGPSPWDQSPAFLPYKCSSWECAKCTSPTSNGWPTEPPCYYYLNRCESVQFAVVVSIASLSLLSVLTILLVKVRRRFIREPIDIYLVSLFIADAIQALGSVLSVRWIVTGVVQEEHFCTAQGVIQQLGETVVALSTWTFAVLWWNFDKIHLMWLAWLITGLIWLFVGLWVIIGPLTNAHYMMPSPYWCWIGKNHFGDQVGGQYTWYWTTLFFSALLYVLLFLKRRGNITVNENMWWKFCIHKRVKGVPGEPHVVRPAEPDALSLAWIMYPVVYGFLILPLTGVRFKYFVKKTPVSPSATFGVMAVYSLSGLANTILFTLTRATLIQGSGSGDEVDRISVLGDNPPANNNPATELQQMSASAPAVCRCRIHPESLGIVEERGGAAEAGPSSQSFRRQEGSRSSNVDQPPYRYQPTRTARSAGVV</sequence>
<feature type="transmembrane region" description="Helical" evidence="6">
    <location>
        <begin position="137"/>
        <end position="156"/>
    </location>
</feature>